<dbReference type="EMBL" id="LXQA010432566">
    <property type="protein sequence ID" value="MCI51487.1"/>
    <property type="molecule type" value="Genomic_DNA"/>
</dbReference>
<organism evidence="1 2">
    <name type="scientific">Trifolium medium</name>
    <dbReference type="NCBI Taxonomy" id="97028"/>
    <lineage>
        <taxon>Eukaryota</taxon>
        <taxon>Viridiplantae</taxon>
        <taxon>Streptophyta</taxon>
        <taxon>Embryophyta</taxon>
        <taxon>Tracheophyta</taxon>
        <taxon>Spermatophyta</taxon>
        <taxon>Magnoliopsida</taxon>
        <taxon>eudicotyledons</taxon>
        <taxon>Gunneridae</taxon>
        <taxon>Pentapetalae</taxon>
        <taxon>rosids</taxon>
        <taxon>fabids</taxon>
        <taxon>Fabales</taxon>
        <taxon>Fabaceae</taxon>
        <taxon>Papilionoideae</taxon>
        <taxon>50 kb inversion clade</taxon>
        <taxon>NPAAA clade</taxon>
        <taxon>Hologalegina</taxon>
        <taxon>IRL clade</taxon>
        <taxon>Trifolieae</taxon>
        <taxon>Trifolium</taxon>
    </lineage>
</organism>
<dbReference type="AlphaFoldDB" id="A0A392SSV1"/>
<accession>A0A392SSV1</accession>
<evidence type="ECO:0000313" key="1">
    <source>
        <dbReference type="EMBL" id="MCI51487.1"/>
    </source>
</evidence>
<feature type="non-terminal residue" evidence="1">
    <location>
        <position position="98"/>
    </location>
</feature>
<sequence length="98" mass="11574">FSLGWGARGEAWVWRRQLRAWEEELLRECRTLLLNISLLDHCSDRWQWQPDLDKDYTVRGAFQLLTAQDVVTLDAAACLIWHSQVPLKVSILAWRLLR</sequence>
<keyword evidence="1" id="KW-0067">ATP-binding</keyword>
<keyword evidence="1" id="KW-0378">Hydrolase</keyword>
<feature type="non-terminal residue" evidence="1">
    <location>
        <position position="1"/>
    </location>
</feature>
<comment type="caution">
    <text evidence="1">The sequence shown here is derived from an EMBL/GenBank/DDBJ whole genome shotgun (WGS) entry which is preliminary data.</text>
</comment>
<dbReference type="PANTHER" id="PTHR36617">
    <property type="entry name" value="PROTEIN, PUTATIVE-RELATED"/>
    <property type="match status" value="1"/>
</dbReference>
<keyword evidence="1" id="KW-0347">Helicase</keyword>
<proteinExistence type="predicted"/>
<dbReference type="Proteomes" id="UP000265520">
    <property type="component" value="Unassembled WGS sequence"/>
</dbReference>
<reference evidence="1 2" key="1">
    <citation type="journal article" date="2018" name="Front. Plant Sci.">
        <title>Red Clover (Trifolium pratense) and Zigzag Clover (T. medium) - A Picture of Genomic Similarities and Differences.</title>
        <authorList>
            <person name="Dluhosova J."/>
            <person name="Istvanek J."/>
            <person name="Nedelnik J."/>
            <person name="Repkova J."/>
        </authorList>
    </citation>
    <scope>NUCLEOTIDE SEQUENCE [LARGE SCALE GENOMIC DNA]</scope>
    <source>
        <strain evidence="2">cv. 10/8</strain>
        <tissue evidence="1">Leaf</tissue>
    </source>
</reference>
<evidence type="ECO:0000313" key="2">
    <source>
        <dbReference type="Proteomes" id="UP000265520"/>
    </source>
</evidence>
<protein>
    <submittedName>
        <fullName evidence="1">Helicase-like protein</fullName>
    </submittedName>
</protein>
<keyword evidence="2" id="KW-1185">Reference proteome</keyword>
<dbReference type="GO" id="GO:0004386">
    <property type="term" value="F:helicase activity"/>
    <property type="evidence" value="ECO:0007669"/>
    <property type="project" value="UniProtKB-KW"/>
</dbReference>
<keyword evidence="1" id="KW-0547">Nucleotide-binding</keyword>
<dbReference type="PANTHER" id="PTHR36617:SF5">
    <property type="entry name" value="OS05G0421675 PROTEIN"/>
    <property type="match status" value="1"/>
</dbReference>
<name>A0A392SSV1_9FABA</name>